<sequence>KNSKNISTVKLPNSNDTEHEPSAKCKRSEESYEYVEDLSEVENVDSTVDCEPE</sequence>
<feature type="non-terminal residue" evidence="2">
    <location>
        <position position="53"/>
    </location>
</feature>
<dbReference type="Proteomes" id="UP000789396">
    <property type="component" value="Unassembled WGS sequence"/>
</dbReference>
<reference evidence="2" key="1">
    <citation type="submission" date="2021-06" db="EMBL/GenBank/DDBJ databases">
        <authorList>
            <person name="Kallberg Y."/>
            <person name="Tangrot J."/>
            <person name="Rosling A."/>
        </authorList>
    </citation>
    <scope>NUCLEOTIDE SEQUENCE</scope>
    <source>
        <strain evidence="2">IN212</strain>
    </source>
</reference>
<feature type="compositionally biased region" description="Acidic residues" evidence="1">
    <location>
        <begin position="31"/>
        <end position="53"/>
    </location>
</feature>
<gene>
    <name evidence="2" type="ORF">RFULGI_LOCUS12477</name>
</gene>
<accession>A0A9N9NHY8</accession>
<evidence type="ECO:0000256" key="1">
    <source>
        <dbReference type="SAM" id="MobiDB-lite"/>
    </source>
</evidence>
<feature type="non-terminal residue" evidence="2">
    <location>
        <position position="1"/>
    </location>
</feature>
<evidence type="ECO:0000313" key="3">
    <source>
        <dbReference type="Proteomes" id="UP000789396"/>
    </source>
</evidence>
<dbReference type="OrthoDB" id="2487499at2759"/>
<organism evidence="2 3">
    <name type="scientific">Racocetra fulgida</name>
    <dbReference type="NCBI Taxonomy" id="60492"/>
    <lineage>
        <taxon>Eukaryota</taxon>
        <taxon>Fungi</taxon>
        <taxon>Fungi incertae sedis</taxon>
        <taxon>Mucoromycota</taxon>
        <taxon>Glomeromycotina</taxon>
        <taxon>Glomeromycetes</taxon>
        <taxon>Diversisporales</taxon>
        <taxon>Gigasporaceae</taxon>
        <taxon>Racocetra</taxon>
    </lineage>
</organism>
<feature type="compositionally biased region" description="Basic and acidic residues" evidence="1">
    <location>
        <begin position="16"/>
        <end position="30"/>
    </location>
</feature>
<keyword evidence="3" id="KW-1185">Reference proteome</keyword>
<proteinExistence type="predicted"/>
<evidence type="ECO:0000313" key="2">
    <source>
        <dbReference type="EMBL" id="CAG8735773.1"/>
    </source>
</evidence>
<protein>
    <submittedName>
        <fullName evidence="2">16710_t:CDS:1</fullName>
    </submittedName>
</protein>
<feature type="region of interest" description="Disordered" evidence="1">
    <location>
        <begin position="1"/>
        <end position="53"/>
    </location>
</feature>
<dbReference type="AlphaFoldDB" id="A0A9N9NHY8"/>
<feature type="compositionally biased region" description="Polar residues" evidence="1">
    <location>
        <begin position="1"/>
        <end position="15"/>
    </location>
</feature>
<comment type="caution">
    <text evidence="2">The sequence shown here is derived from an EMBL/GenBank/DDBJ whole genome shotgun (WGS) entry which is preliminary data.</text>
</comment>
<name>A0A9N9NHY8_9GLOM</name>
<dbReference type="EMBL" id="CAJVPZ010030049">
    <property type="protein sequence ID" value="CAG8735773.1"/>
    <property type="molecule type" value="Genomic_DNA"/>
</dbReference>